<dbReference type="EC" id="1.5.1.15" evidence="12"/>
<dbReference type="CDD" id="cd01079">
    <property type="entry name" value="NAD_bind_m-THF_DH"/>
    <property type="match status" value="1"/>
</dbReference>
<proteinExistence type="inferred from homology"/>
<dbReference type="EMBL" id="ML119120">
    <property type="protein sequence ID" value="RPB14002.1"/>
    <property type="molecule type" value="Genomic_DNA"/>
</dbReference>
<dbReference type="OrthoDB" id="41403at2759"/>
<dbReference type="GO" id="GO:0005634">
    <property type="term" value="C:nucleus"/>
    <property type="evidence" value="ECO:0007669"/>
    <property type="project" value="UniProtKB-SubCell"/>
</dbReference>
<evidence type="ECO:0000256" key="8">
    <source>
        <dbReference type="ARBA" id="ARBA00023027"/>
    </source>
</evidence>
<evidence type="ECO:0000259" key="14">
    <source>
        <dbReference type="Pfam" id="PF00763"/>
    </source>
</evidence>
<dbReference type="FunFam" id="3.40.50.720:FF:000255">
    <property type="entry name" value="Methylenetetrahydrofolate dehydrogenase"/>
    <property type="match status" value="1"/>
</dbReference>
<evidence type="ECO:0000256" key="2">
    <source>
        <dbReference type="ARBA" id="ARBA00004496"/>
    </source>
</evidence>
<dbReference type="FunCoup" id="A0A3N4KXM0">
    <property type="interactions" value="281"/>
</dbReference>
<dbReference type="GO" id="GO:0006164">
    <property type="term" value="P:purine nucleotide biosynthetic process"/>
    <property type="evidence" value="ECO:0007669"/>
    <property type="project" value="UniProtKB-KW"/>
</dbReference>
<gene>
    <name evidence="16" type="ORF">P167DRAFT_552817</name>
</gene>
<dbReference type="AlphaFoldDB" id="A0A3N4KXM0"/>
<dbReference type="GO" id="GO:0005829">
    <property type="term" value="C:cytosol"/>
    <property type="evidence" value="ECO:0007669"/>
    <property type="project" value="TreeGrafter"/>
</dbReference>
<keyword evidence="17" id="KW-1185">Reference proteome</keyword>
<dbReference type="Gene3D" id="3.40.50.10860">
    <property type="entry name" value="Leucine Dehydrogenase, chain A, domain 1"/>
    <property type="match status" value="1"/>
</dbReference>
<dbReference type="InterPro" id="IPR046346">
    <property type="entry name" value="Aminoacid_DH-like_N_sf"/>
</dbReference>
<organism evidence="16 17">
    <name type="scientific">Morchella conica CCBAS932</name>
    <dbReference type="NCBI Taxonomy" id="1392247"/>
    <lineage>
        <taxon>Eukaryota</taxon>
        <taxon>Fungi</taxon>
        <taxon>Dikarya</taxon>
        <taxon>Ascomycota</taxon>
        <taxon>Pezizomycotina</taxon>
        <taxon>Pezizomycetes</taxon>
        <taxon>Pezizales</taxon>
        <taxon>Morchellaceae</taxon>
        <taxon>Morchella</taxon>
    </lineage>
</organism>
<evidence type="ECO:0000259" key="15">
    <source>
        <dbReference type="Pfam" id="PF02882"/>
    </source>
</evidence>
<dbReference type="InterPro" id="IPR000672">
    <property type="entry name" value="THF_DH/CycHdrlase"/>
</dbReference>
<dbReference type="GO" id="GO:0004487">
    <property type="term" value="F:methylenetetrahydrofolate dehydrogenase (NAD+) activity"/>
    <property type="evidence" value="ECO:0007669"/>
    <property type="project" value="UniProtKB-EC"/>
</dbReference>
<dbReference type="GO" id="GO:0004488">
    <property type="term" value="F:methylenetetrahydrofolate dehydrogenase (NADP+) activity"/>
    <property type="evidence" value="ECO:0007669"/>
    <property type="project" value="InterPro"/>
</dbReference>
<dbReference type="GO" id="GO:0006730">
    <property type="term" value="P:one-carbon metabolic process"/>
    <property type="evidence" value="ECO:0007669"/>
    <property type="project" value="UniProtKB-KW"/>
</dbReference>
<feature type="domain" description="Tetrahydrofolate dehydrogenase/cyclohydrolase NAD(P)-binding" evidence="15">
    <location>
        <begin position="157"/>
        <end position="217"/>
    </location>
</feature>
<sequence length="330" mass="36698">MSDSNPGFVEPTGPAPATCKVVSAATVADKLLQEVKSSLQKFDRAPLLVGFLANNDPAARMYANWTEKTCTQNGFKFELREVDKEDLEDNILAANVDDNVDGIIVYFPVFGNRQDQYLQQVTAMNKDVEGLSHKYLFNMYQNIRFLDAAQTQKSILPCTPLAVIKILEHIRVYNSILPYGNRLFGKTITVVNRSEIVGRPLAALLANDGASVYSVDITGIEHFTRGEGIRKRQHQVHSTELKLEDVVPRSDVVITGVPSKDYKFPTHLLKEGAICINFSSEKNFDPSVKEKASIYVPAIGKVTITVLLRNILRLAENRRGTKQVEEGKSA</sequence>
<protein>
    <recommendedName>
        <fullName evidence="13">Methylenetetrahydrofolate dehydrogenase [NAD(+)]</fullName>
        <ecNumber evidence="12">1.5.1.15</ecNumber>
    </recommendedName>
</protein>
<feature type="domain" description="Tetrahydrofolate dehydrogenase/cyclohydrolase catalytic" evidence="14">
    <location>
        <begin position="24"/>
        <end position="129"/>
    </location>
</feature>
<dbReference type="InterPro" id="IPR020630">
    <property type="entry name" value="THF_DH/CycHdrlase_cat_dom"/>
</dbReference>
<evidence type="ECO:0000313" key="17">
    <source>
        <dbReference type="Proteomes" id="UP000277580"/>
    </source>
</evidence>
<keyword evidence="9" id="KW-0539">Nucleus</keyword>
<dbReference type="InterPro" id="IPR036291">
    <property type="entry name" value="NAD(P)-bd_dom_sf"/>
</dbReference>
<dbReference type="Pfam" id="PF00763">
    <property type="entry name" value="THF_DHG_CYH"/>
    <property type="match status" value="1"/>
</dbReference>
<accession>A0A3N4KXM0</accession>
<comment type="subcellular location">
    <subcellularLocation>
        <location evidence="2">Cytoplasm</location>
    </subcellularLocation>
    <subcellularLocation>
        <location evidence="1">Nucleus</location>
    </subcellularLocation>
</comment>
<keyword evidence="7" id="KW-0560">Oxidoreductase</keyword>
<dbReference type="PANTHER" id="PTHR48099:SF3">
    <property type="entry name" value="METHYLENETETRAHYDROFOLATE DEHYDROGENASE [NAD(+)]"/>
    <property type="match status" value="1"/>
</dbReference>
<keyword evidence="4" id="KW-0963">Cytoplasm</keyword>
<evidence type="ECO:0000256" key="9">
    <source>
        <dbReference type="ARBA" id="ARBA00023242"/>
    </source>
</evidence>
<reference evidence="16 17" key="1">
    <citation type="journal article" date="2018" name="Nat. Ecol. Evol.">
        <title>Pezizomycetes genomes reveal the molecular basis of ectomycorrhizal truffle lifestyle.</title>
        <authorList>
            <person name="Murat C."/>
            <person name="Payen T."/>
            <person name="Noel B."/>
            <person name="Kuo A."/>
            <person name="Morin E."/>
            <person name="Chen J."/>
            <person name="Kohler A."/>
            <person name="Krizsan K."/>
            <person name="Balestrini R."/>
            <person name="Da Silva C."/>
            <person name="Montanini B."/>
            <person name="Hainaut M."/>
            <person name="Levati E."/>
            <person name="Barry K.W."/>
            <person name="Belfiori B."/>
            <person name="Cichocki N."/>
            <person name="Clum A."/>
            <person name="Dockter R.B."/>
            <person name="Fauchery L."/>
            <person name="Guy J."/>
            <person name="Iotti M."/>
            <person name="Le Tacon F."/>
            <person name="Lindquist E.A."/>
            <person name="Lipzen A."/>
            <person name="Malagnac F."/>
            <person name="Mello A."/>
            <person name="Molinier V."/>
            <person name="Miyauchi S."/>
            <person name="Poulain J."/>
            <person name="Riccioni C."/>
            <person name="Rubini A."/>
            <person name="Sitrit Y."/>
            <person name="Splivallo R."/>
            <person name="Traeger S."/>
            <person name="Wang M."/>
            <person name="Zifcakova L."/>
            <person name="Wipf D."/>
            <person name="Zambonelli A."/>
            <person name="Paolocci F."/>
            <person name="Nowrousian M."/>
            <person name="Ottonello S."/>
            <person name="Baldrian P."/>
            <person name="Spatafora J.W."/>
            <person name="Henrissat B."/>
            <person name="Nagy L.G."/>
            <person name="Aury J.M."/>
            <person name="Wincker P."/>
            <person name="Grigoriev I.V."/>
            <person name="Bonfante P."/>
            <person name="Martin F.M."/>
        </authorList>
    </citation>
    <scope>NUCLEOTIDE SEQUENCE [LARGE SCALE GENOMIC DNA]</scope>
    <source>
        <strain evidence="16 17">CCBAS932</strain>
    </source>
</reference>
<evidence type="ECO:0000256" key="13">
    <source>
        <dbReference type="ARBA" id="ARBA00074830"/>
    </source>
</evidence>
<comment type="subunit">
    <text evidence="3">Homodimer.</text>
</comment>
<dbReference type="Proteomes" id="UP000277580">
    <property type="component" value="Unassembled WGS sequence"/>
</dbReference>
<evidence type="ECO:0000313" key="16">
    <source>
        <dbReference type="EMBL" id="RPB14002.1"/>
    </source>
</evidence>
<comment type="similarity">
    <text evidence="11">Belongs to the tetrahydrofolate dehydrogenase/cyclohydrolase family.</text>
</comment>
<keyword evidence="8" id="KW-0520">NAD</keyword>
<dbReference type="Gene3D" id="3.40.50.720">
    <property type="entry name" value="NAD(P)-binding Rossmann-like Domain"/>
    <property type="match status" value="1"/>
</dbReference>
<dbReference type="InterPro" id="IPR020631">
    <property type="entry name" value="THF_DH/CycHdrlase_NAD-bd_dom"/>
</dbReference>
<evidence type="ECO:0000256" key="10">
    <source>
        <dbReference type="ARBA" id="ARBA00053076"/>
    </source>
</evidence>
<evidence type="ECO:0000256" key="11">
    <source>
        <dbReference type="ARBA" id="ARBA00061364"/>
    </source>
</evidence>
<keyword evidence="6" id="KW-0658">Purine biosynthesis</keyword>
<dbReference type="InterPro" id="IPR035812">
    <property type="entry name" value="m-THF_DH_NAD-bd"/>
</dbReference>
<evidence type="ECO:0000256" key="6">
    <source>
        <dbReference type="ARBA" id="ARBA00022755"/>
    </source>
</evidence>
<dbReference type="GO" id="GO:0009113">
    <property type="term" value="P:purine nucleobase biosynthetic process"/>
    <property type="evidence" value="ECO:0007669"/>
    <property type="project" value="TreeGrafter"/>
</dbReference>
<dbReference type="PANTHER" id="PTHR48099">
    <property type="entry name" value="C-1-TETRAHYDROFOLATE SYNTHASE, CYTOPLASMIC-RELATED"/>
    <property type="match status" value="1"/>
</dbReference>
<dbReference type="SUPFAM" id="SSF53223">
    <property type="entry name" value="Aminoacid dehydrogenase-like, N-terminal domain"/>
    <property type="match status" value="1"/>
</dbReference>
<dbReference type="SUPFAM" id="SSF51735">
    <property type="entry name" value="NAD(P)-binding Rossmann-fold domains"/>
    <property type="match status" value="1"/>
</dbReference>
<name>A0A3N4KXM0_9PEZI</name>
<evidence type="ECO:0000256" key="4">
    <source>
        <dbReference type="ARBA" id="ARBA00022490"/>
    </source>
</evidence>
<keyword evidence="5" id="KW-0554">One-carbon metabolism</keyword>
<evidence type="ECO:0000256" key="3">
    <source>
        <dbReference type="ARBA" id="ARBA00011738"/>
    </source>
</evidence>
<dbReference type="FunFam" id="3.40.50.10860:FF:000012">
    <property type="entry name" value="Methylenetetrahydrofolate dehydrogenase [NAD(+)]"/>
    <property type="match status" value="1"/>
</dbReference>
<dbReference type="STRING" id="1392247.A0A3N4KXM0"/>
<evidence type="ECO:0000256" key="5">
    <source>
        <dbReference type="ARBA" id="ARBA00022563"/>
    </source>
</evidence>
<comment type="function">
    <text evidence="10">Catalyzes oxidation of cytoplasmic one-carbon units for purine biosynthesis.</text>
</comment>
<evidence type="ECO:0000256" key="7">
    <source>
        <dbReference type="ARBA" id="ARBA00023002"/>
    </source>
</evidence>
<dbReference type="InParanoid" id="A0A3N4KXM0"/>
<evidence type="ECO:0000256" key="12">
    <source>
        <dbReference type="ARBA" id="ARBA00066980"/>
    </source>
</evidence>
<dbReference type="PRINTS" id="PR00085">
    <property type="entry name" value="THFDHDRGNASE"/>
</dbReference>
<evidence type="ECO:0000256" key="1">
    <source>
        <dbReference type="ARBA" id="ARBA00004123"/>
    </source>
</evidence>
<dbReference type="Pfam" id="PF02882">
    <property type="entry name" value="THF_DHG_CYH_C"/>
    <property type="match status" value="1"/>
</dbReference>